<dbReference type="EMBL" id="JBHULG010000007">
    <property type="protein sequence ID" value="MFD2545875.1"/>
    <property type="molecule type" value="Genomic_DNA"/>
</dbReference>
<evidence type="ECO:0000256" key="1">
    <source>
        <dbReference type="SAM" id="SignalP"/>
    </source>
</evidence>
<dbReference type="RefSeq" id="WP_255930532.1">
    <property type="nucleotide sequence ID" value="NZ_JANFQP010000003.1"/>
</dbReference>
<name>A0ABW5KDJ8_9FLAO</name>
<keyword evidence="3" id="KW-1185">Reference proteome</keyword>
<dbReference type="Proteomes" id="UP001597394">
    <property type="component" value="Unassembled WGS sequence"/>
</dbReference>
<feature type="chain" id="PRO_5045222464" evidence="1">
    <location>
        <begin position="23"/>
        <end position="182"/>
    </location>
</feature>
<evidence type="ECO:0000313" key="3">
    <source>
        <dbReference type="Proteomes" id="UP001597394"/>
    </source>
</evidence>
<feature type="signal peptide" evidence="1">
    <location>
        <begin position="1"/>
        <end position="22"/>
    </location>
</feature>
<accession>A0ABW5KDJ8</accession>
<organism evidence="2 3">
    <name type="scientific">Kaistella montana</name>
    <dbReference type="NCBI Taxonomy" id="1849733"/>
    <lineage>
        <taxon>Bacteria</taxon>
        <taxon>Pseudomonadati</taxon>
        <taxon>Bacteroidota</taxon>
        <taxon>Flavobacteriia</taxon>
        <taxon>Flavobacteriales</taxon>
        <taxon>Weeksellaceae</taxon>
        <taxon>Chryseobacterium group</taxon>
        <taxon>Kaistella</taxon>
    </lineage>
</organism>
<evidence type="ECO:0000313" key="2">
    <source>
        <dbReference type="EMBL" id="MFD2545875.1"/>
    </source>
</evidence>
<keyword evidence="1" id="KW-0732">Signal</keyword>
<comment type="caution">
    <text evidence="2">The sequence shown here is derived from an EMBL/GenBank/DDBJ whole genome shotgun (WGS) entry which is preliminary data.</text>
</comment>
<reference evidence="3" key="1">
    <citation type="journal article" date="2019" name="Int. J. Syst. Evol. Microbiol.">
        <title>The Global Catalogue of Microorganisms (GCM) 10K type strain sequencing project: providing services to taxonomists for standard genome sequencing and annotation.</title>
        <authorList>
            <consortium name="The Broad Institute Genomics Platform"/>
            <consortium name="The Broad Institute Genome Sequencing Center for Infectious Disease"/>
            <person name="Wu L."/>
            <person name="Ma J."/>
        </authorList>
    </citation>
    <scope>NUCLEOTIDE SEQUENCE [LARGE SCALE GENOMIC DNA]</scope>
    <source>
        <strain evidence="3">KCTC 52204</strain>
    </source>
</reference>
<proteinExistence type="predicted"/>
<sequence length="182" mass="19718">MKANTLILITMVNLLFSFSTKAQSSEPVTLNVNLYPVQTIELNSSQSNVNLDYKTNEDYKNGVQITEDNHLKVYSTGGFTIKVKSIDPNLTSSTNTGTTIAASDITVTATKGSVDGVESFSATPVTLSTSDSPLIFSNTGANNKTFTINYSAKGGDKYMNKYIKSQSPTVYTTQVYYSIEPS</sequence>
<gene>
    <name evidence="2" type="ORF">ACFSO8_10445</name>
</gene>
<protein>
    <submittedName>
        <fullName evidence="2">Uncharacterized protein</fullName>
    </submittedName>
</protein>